<dbReference type="RefSeq" id="WP_034379082.1">
    <property type="nucleotide sequence ID" value="NZ_AWTN01000085.1"/>
</dbReference>
<organism evidence="1 2">
    <name type="scientific">Comamonas thiooxydans</name>
    <dbReference type="NCBI Taxonomy" id="363952"/>
    <lineage>
        <taxon>Bacteria</taxon>
        <taxon>Pseudomonadati</taxon>
        <taxon>Pseudomonadota</taxon>
        <taxon>Betaproteobacteria</taxon>
        <taxon>Burkholderiales</taxon>
        <taxon>Comamonadaceae</taxon>
        <taxon>Comamonas</taxon>
    </lineage>
</organism>
<reference evidence="1 2" key="1">
    <citation type="submission" date="2013-09" db="EMBL/GenBank/DDBJ databases">
        <title>High correlation between genotypes and phenotypes of environmental bacteria Comamonas testosteroni strains.</title>
        <authorList>
            <person name="Liu L."/>
            <person name="Zhu W."/>
            <person name="Xia X."/>
            <person name="Xu B."/>
            <person name="Luo M."/>
            <person name="Wang G."/>
        </authorList>
    </citation>
    <scope>NUCLEOTIDE SEQUENCE [LARGE SCALE GENOMIC DNA]</scope>
    <source>
        <strain evidence="1 2">JL14</strain>
    </source>
</reference>
<comment type="caution">
    <text evidence="1">The sequence shown here is derived from an EMBL/GenBank/DDBJ whole genome shotgun (WGS) entry which is preliminary data.</text>
</comment>
<dbReference type="AlphaFoldDB" id="A0A0E3BHY0"/>
<dbReference type="EMBL" id="AWTN01000085">
    <property type="protein sequence ID" value="KGG93051.1"/>
    <property type="molecule type" value="Genomic_DNA"/>
</dbReference>
<name>A0A0E3BHY0_9BURK</name>
<evidence type="ECO:0000313" key="1">
    <source>
        <dbReference type="EMBL" id="KGG93051.1"/>
    </source>
</evidence>
<protein>
    <submittedName>
        <fullName evidence="1">Uncharacterized protein</fullName>
    </submittedName>
</protein>
<gene>
    <name evidence="1" type="ORF">P245_10815</name>
</gene>
<dbReference type="Proteomes" id="UP000029567">
    <property type="component" value="Unassembled WGS sequence"/>
</dbReference>
<accession>A0A0E3BHY0</accession>
<proteinExistence type="predicted"/>
<evidence type="ECO:0000313" key="2">
    <source>
        <dbReference type="Proteomes" id="UP000029567"/>
    </source>
</evidence>
<sequence length="560" mass="61527">MPDFAGALSSAILGGAAGAGMNALWDLGRPGYFEPATAVAAIIGAVGVIASGQPSPEALIAHTGAHCGSFSDDYYHRIYLQPSRIEFGNLVIPATRTVEVWNAFLDPVTIFQLDGDTEGLSLGFFPPARMRGLEDIFYEVTATLDGPSFVDTLLTLHFSAGGTRNLAISYGRVLVMGLLQDWQGGFTERLEWLTDVLTMRDGGEQRVRLRADPRRSFEFDVLEYGYGGQLDLLMNVWQSRVYAVPVWTDKAWLTAAIHPGDTVLAVSTADLDYHAGGLAIVGLPAGSTEALEVLSLTSGTITLKRPALGNWPEGSWIAPARLGRLHAQQTVTRPTAAISQAKLRFELEDLASTVAATSSPTQYRAYDTLLRHPNRVEDVSIDYQRLVDVFDHDTGTPAVIDIPNRPFILRRYQFLLPDRADLTAMRGWLAARAGRQVPFWVPTWERGLEVAQPFTFDATEILVQARGFATYYQAMPGRQDVAFLHNDGSWTLRRITAFEFVDGVVERMRIDAALGRACAPSDLRIVCFLELARLESDAVEIFFETDSVARVTLPIRSING</sequence>